<feature type="compositionally biased region" description="Pro residues" evidence="1">
    <location>
        <begin position="27"/>
        <end position="42"/>
    </location>
</feature>
<organism evidence="2 3">
    <name type="scientific">Aegilops tauschii subsp. strangulata</name>
    <name type="common">Goatgrass</name>
    <dbReference type="NCBI Taxonomy" id="200361"/>
    <lineage>
        <taxon>Eukaryota</taxon>
        <taxon>Viridiplantae</taxon>
        <taxon>Streptophyta</taxon>
        <taxon>Embryophyta</taxon>
        <taxon>Tracheophyta</taxon>
        <taxon>Spermatophyta</taxon>
        <taxon>Magnoliopsida</taxon>
        <taxon>Liliopsida</taxon>
        <taxon>Poales</taxon>
        <taxon>Poaceae</taxon>
        <taxon>BOP clade</taxon>
        <taxon>Pooideae</taxon>
        <taxon>Triticodae</taxon>
        <taxon>Triticeae</taxon>
        <taxon>Triticinae</taxon>
        <taxon>Aegilops</taxon>
    </lineage>
</organism>
<feature type="region of interest" description="Disordered" evidence="1">
    <location>
        <begin position="1"/>
        <end position="46"/>
    </location>
</feature>
<name>A0A453T151_AEGTS</name>
<reference evidence="2" key="3">
    <citation type="journal article" date="2017" name="Nature">
        <title>Genome sequence of the progenitor of the wheat D genome Aegilops tauschii.</title>
        <authorList>
            <person name="Luo M.C."/>
            <person name="Gu Y.Q."/>
            <person name="Puiu D."/>
            <person name="Wang H."/>
            <person name="Twardziok S.O."/>
            <person name="Deal K.R."/>
            <person name="Huo N."/>
            <person name="Zhu T."/>
            <person name="Wang L."/>
            <person name="Wang Y."/>
            <person name="McGuire P.E."/>
            <person name="Liu S."/>
            <person name="Long H."/>
            <person name="Ramasamy R.K."/>
            <person name="Rodriguez J.C."/>
            <person name="Van S.L."/>
            <person name="Yuan L."/>
            <person name="Wang Z."/>
            <person name="Xia Z."/>
            <person name="Xiao L."/>
            <person name="Anderson O.D."/>
            <person name="Ouyang S."/>
            <person name="Liang Y."/>
            <person name="Zimin A.V."/>
            <person name="Pertea G."/>
            <person name="Qi P."/>
            <person name="Bennetzen J.L."/>
            <person name="Dai X."/>
            <person name="Dawson M.W."/>
            <person name="Muller H.G."/>
            <person name="Kugler K."/>
            <person name="Rivarola-Duarte L."/>
            <person name="Spannagl M."/>
            <person name="Mayer K.F.X."/>
            <person name="Lu F.H."/>
            <person name="Bevan M.W."/>
            <person name="Leroy P."/>
            <person name="Li P."/>
            <person name="You F.M."/>
            <person name="Sun Q."/>
            <person name="Liu Z."/>
            <person name="Lyons E."/>
            <person name="Wicker T."/>
            <person name="Salzberg S.L."/>
            <person name="Devos K.M."/>
            <person name="Dvorak J."/>
        </authorList>
    </citation>
    <scope>NUCLEOTIDE SEQUENCE [LARGE SCALE GENOMIC DNA]</scope>
    <source>
        <strain evidence="2">cv. AL8/78</strain>
    </source>
</reference>
<reference evidence="2" key="4">
    <citation type="submission" date="2019-03" db="UniProtKB">
        <authorList>
            <consortium name="EnsemblPlants"/>
        </authorList>
    </citation>
    <scope>IDENTIFICATION</scope>
</reference>
<reference evidence="2" key="5">
    <citation type="journal article" date="2021" name="G3 (Bethesda)">
        <title>Aegilops tauschii genome assembly Aet v5.0 features greater sequence contiguity and improved annotation.</title>
        <authorList>
            <person name="Wang L."/>
            <person name="Zhu T."/>
            <person name="Rodriguez J.C."/>
            <person name="Deal K.R."/>
            <person name="Dubcovsky J."/>
            <person name="McGuire P.E."/>
            <person name="Lux T."/>
            <person name="Spannagl M."/>
            <person name="Mayer K.F.X."/>
            <person name="Baldrich P."/>
            <person name="Meyers B.C."/>
            <person name="Huo N."/>
            <person name="Gu Y.Q."/>
            <person name="Zhou H."/>
            <person name="Devos K.M."/>
            <person name="Bennetzen J.L."/>
            <person name="Unver T."/>
            <person name="Budak H."/>
            <person name="Gulick P.J."/>
            <person name="Galiba G."/>
            <person name="Kalapos B."/>
            <person name="Nelson D.R."/>
            <person name="Li P."/>
            <person name="You F.M."/>
            <person name="Luo M.C."/>
            <person name="Dvorak J."/>
        </authorList>
    </citation>
    <scope>NUCLEOTIDE SEQUENCE [LARGE SCALE GENOMIC DNA]</scope>
    <source>
        <strain evidence="2">cv. AL8/78</strain>
    </source>
</reference>
<reference evidence="3" key="1">
    <citation type="journal article" date="2014" name="Science">
        <title>Ancient hybridizations among the ancestral genomes of bread wheat.</title>
        <authorList>
            <consortium name="International Wheat Genome Sequencing Consortium,"/>
            <person name="Marcussen T."/>
            <person name="Sandve S.R."/>
            <person name="Heier L."/>
            <person name="Spannagl M."/>
            <person name="Pfeifer M."/>
            <person name="Jakobsen K.S."/>
            <person name="Wulff B.B."/>
            <person name="Steuernagel B."/>
            <person name="Mayer K.F."/>
            <person name="Olsen O.A."/>
        </authorList>
    </citation>
    <scope>NUCLEOTIDE SEQUENCE [LARGE SCALE GENOMIC DNA]</scope>
    <source>
        <strain evidence="3">cv. AL8/78</strain>
    </source>
</reference>
<accession>A0A453T151</accession>
<dbReference type="EnsemblPlants" id="AET7Gv21187800.1">
    <property type="protein sequence ID" value="AET7Gv21187800.1"/>
    <property type="gene ID" value="AET7Gv21187800"/>
</dbReference>
<evidence type="ECO:0000313" key="2">
    <source>
        <dbReference type="EnsemblPlants" id="AET7Gv21187800.1"/>
    </source>
</evidence>
<proteinExistence type="predicted"/>
<dbReference type="Gramene" id="AET7Gv21187800.1">
    <property type="protein sequence ID" value="AET7Gv21187800.1"/>
    <property type="gene ID" value="AET7Gv21187800"/>
</dbReference>
<evidence type="ECO:0000256" key="1">
    <source>
        <dbReference type="SAM" id="MobiDB-lite"/>
    </source>
</evidence>
<keyword evidence="3" id="KW-1185">Reference proteome</keyword>
<sequence>TLSLSSRCSRIPPLSRCSPTSATTLPLLPPLDLPSPSLPGPASPSSRRLLCDCAHLHHGGGLASSNDEADRPRSRS</sequence>
<reference evidence="3" key="2">
    <citation type="journal article" date="2017" name="Nat. Plants">
        <title>The Aegilops tauschii genome reveals multiple impacts of transposons.</title>
        <authorList>
            <person name="Zhao G."/>
            <person name="Zou C."/>
            <person name="Li K."/>
            <person name="Wang K."/>
            <person name="Li T."/>
            <person name="Gao L."/>
            <person name="Zhang X."/>
            <person name="Wang H."/>
            <person name="Yang Z."/>
            <person name="Liu X."/>
            <person name="Jiang W."/>
            <person name="Mao L."/>
            <person name="Kong X."/>
            <person name="Jiao Y."/>
            <person name="Jia J."/>
        </authorList>
    </citation>
    <scope>NUCLEOTIDE SEQUENCE [LARGE SCALE GENOMIC DNA]</scope>
    <source>
        <strain evidence="3">cv. AL8/78</strain>
    </source>
</reference>
<dbReference type="Proteomes" id="UP000015105">
    <property type="component" value="Chromosome 7D"/>
</dbReference>
<evidence type="ECO:0000313" key="3">
    <source>
        <dbReference type="Proteomes" id="UP000015105"/>
    </source>
</evidence>
<protein>
    <submittedName>
        <fullName evidence="2">Uncharacterized protein</fullName>
    </submittedName>
</protein>
<dbReference type="AlphaFoldDB" id="A0A453T151"/>